<proteinExistence type="predicted"/>
<dbReference type="EMBL" id="BRXY01000142">
    <property type="protein sequence ID" value="GMH70714.1"/>
    <property type="molecule type" value="Genomic_DNA"/>
</dbReference>
<dbReference type="AlphaFoldDB" id="A0A9W7E722"/>
<accession>A0A9W7E722</accession>
<organism evidence="2 3">
    <name type="scientific">Triparma strigata</name>
    <dbReference type="NCBI Taxonomy" id="1606541"/>
    <lineage>
        <taxon>Eukaryota</taxon>
        <taxon>Sar</taxon>
        <taxon>Stramenopiles</taxon>
        <taxon>Ochrophyta</taxon>
        <taxon>Bolidophyceae</taxon>
        <taxon>Parmales</taxon>
        <taxon>Triparmaceae</taxon>
        <taxon>Triparma</taxon>
    </lineage>
</organism>
<evidence type="ECO:0000313" key="2">
    <source>
        <dbReference type="EMBL" id="GMH70714.1"/>
    </source>
</evidence>
<gene>
    <name evidence="2" type="ORF">TrST_g9122</name>
</gene>
<keyword evidence="3" id="KW-1185">Reference proteome</keyword>
<evidence type="ECO:0000313" key="3">
    <source>
        <dbReference type="Proteomes" id="UP001165085"/>
    </source>
</evidence>
<dbReference type="OrthoDB" id="410754at2759"/>
<name>A0A9W7E722_9STRA</name>
<evidence type="ECO:0000256" key="1">
    <source>
        <dbReference type="SAM" id="MobiDB-lite"/>
    </source>
</evidence>
<sequence length="130" mass="14257">MLTVNSNGVNLAGGLKPLVVASVGADKFSKMKEEIAKRTMDELPGVIHYSYDYTLKALDMERTICKAMKGLSSAEFEGVLHPVFQEDCPPNVPPPPQLRQRPPPPTPQQSNIPSPESQIDFSLLPHHPIS</sequence>
<reference evidence="3" key="1">
    <citation type="journal article" date="2023" name="Commun. Biol.">
        <title>Genome analysis of Parmales, the sister group of diatoms, reveals the evolutionary specialization of diatoms from phago-mixotrophs to photoautotrophs.</title>
        <authorList>
            <person name="Ban H."/>
            <person name="Sato S."/>
            <person name="Yoshikawa S."/>
            <person name="Yamada K."/>
            <person name="Nakamura Y."/>
            <person name="Ichinomiya M."/>
            <person name="Sato N."/>
            <person name="Blanc-Mathieu R."/>
            <person name="Endo H."/>
            <person name="Kuwata A."/>
            <person name="Ogata H."/>
        </authorList>
    </citation>
    <scope>NUCLEOTIDE SEQUENCE [LARGE SCALE GENOMIC DNA]</scope>
    <source>
        <strain evidence="3">NIES 3701</strain>
    </source>
</reference>
<comment type="caution">
    <text evidence="2">The sequence shown here is derived from an EMBL/GenBank/DDBJ whole genome shotgun (WGS) entry which is preliminary data.</text>
</comment>
<feature type="region of interest" description="Disordered" evidence="1">
    <location>
        <begin position="84"/>
        <end position="130"/>
    </location>
</feature>
<feature type="compositionally biased region" description="Pro residues" evidence="1">
    <location>
        <begin position="90"/>
        <end position="107"/>
    </location>
</feature>
<protein>
    <submittedName>
        <fullName evidence="2">Uncharacterized protein</fullName>
    </submittedName>
</protein>
<dbReference type="Proteomes" id="UP001165085">
    <property type="component" value="Unassembled WGS sequence"/>
</dbReference>